<dbReference type="InterPro" id="IPR013584">
    <property type="entry name" value="RAP"/>
</dbReference>
<protein>
    <submittedName>
        <fullName evidence="5">FAST kinase domain-containing protein 1, mitochondrial isoform X1</fullName>
    </submittedName>
</protein>
<dbReference type="GeneID" id="111596337"/>
<dbReference type="Pfam" id="PF08368">
    <property type="entry name" value="FAST_2"/>
    <property type="match status" value="1"/>
</dbReference>
<keyword evidence="2" id="KW-0496">Mitochondrion</keyword>
<dbReference type="InterPro" id="IPR013579">
    <property type="entry name" value="FAST_2"/>
</dbReference>
<accession>A0A6J1LRE5</accession>
<dbReference type="GO" id="GO:0016301">
    <property type="term" value="F:kinase activity"/>
    <property type="evidence" value="ECO:0007669"/>
    <property type="project" value="UniProtKB-KW"/>
</dbReference>
<comment type="subcellular location">
    <subcellularLocation>
        <location evidence="1">Mitochondrion</location>
    </subcellularLocation>
</comment>
<keyword evidence="4" id="KW-1185">Reference proteome</keyword>
<proteinExistence type="predicted"/>
<dbReference type="Pfam" id="PF08373">
    <property type="entry name" value="RAP"/>
    <property type="match status" value="1"/>
</dbReference>
<dbReference type="AlphaFoldDB" id="A0A6J1LRE5"/>
<evidence type="ECO:0000313" key="5">
    <source>
        <dbReference type="RefSeq" id="XP_023166284.2"/>
    </source>
</evidence>
<dbReference type="GO" id="GO:0005759">
    <property type="term" value="C:mitochondrial matrix"/>
    <property type="evidence" value="ECO:0007669"/>
    <property type="project" value="TreeGrafter"/>
</dbReference>
<dbReference type="PANTHER" id="PTHR21228:SF72">
    <property type="entry name" value="LD32258P"/>
    <property type="match status" value="1"/>
</dbReference>
<dbReference type="RefSeq" id="XP_023166284.2">
    <property type="nucleotide sequence ID" value="XM_023310516.2"/>
</dbReference>
<dbReference type="GO" id="GO:0000963">
    <property type="term" value="P:mitochondrial RNA processing"/>
    <property type="evidence" value="ECO:0007669"/>
    <property type="project" value="TreeGrafter"/>
</dbReference>
<evidence type="ECO:0000313" key="4">
    <source>
        <dbReference type="Proteomes" id="UP000504633"/>
    </source>
</evidence>
<dbReference type="GO" id="GO:0035770">
    <property type="term" value="C:ribonucleoprotein granule"/>
    <property type="evidence" value="ECO:0007669"/>
    <property type="project" value="TreeGrafter"/>
</dbReference>
<evidence type="ECO:0000256" key="2">
    <source>
        <dbReference type="ARBA" id="ARBA00023128"/>
    </source>
</evidence>
<name>A0A6J1LRE5_DROHY</name>
<evidence type="ECO:0000256" key="1">
    <source>
        <dbReference type="ARBA" id="ARBA00004173"/>
    </source>
</evidence>
<sequence>MYLNYLPRSPCKCLQYMQQVRQLHLLRRHVNMGAKPPIRETTRLRPTSKQLQQLQSLAYSNSRQRATFSSDHEQLVDELEGCEMSFTTANLEDELNLHLSAARSPQELLEMFAQSQLELTDRVQCISVLWAHYQQLSSSEKTELTLQLQQLLLPSLAFHVPSMNIDQLSCCYLYLRKMHVPNSDHTLERILMRALEIIELTVDKELVALPALSRLLVAINLERDFFTPLVCRNFMPHLEEHVTNCQSDQDARLLSTCLFQLHSLIDAELLNRFKQRVLELLQSGTLSSETPKTLLKLLHMLNLSNWSHLNTAIIRQLLLTLRNCVPELESNDLKIVCRTFLHHQEPAALVEPLKQATTALLQQEPTADVLSCAVPFGSLQQRDDYMQQFRQLLQSKSAWQLPNASGHLFSVLRALKIADVRYCDAYWSAVAAELPSCAKDLTHLRFLRDCQRYMNFNNNLGGTYRHQEVERKLSRLCIQAIEQDVAGRLPTKFARLAAFVLGYGQTPFAWKKFPNVLLSKMLAMAPQFDIQDCFLLSRGVQIACELRFRQHVPHLLAMQLDTMDSILIACAERHLSNSEEQPLNASDLSILVRTLSHRKTLKNTQVYNQALAHYKSLNCNDLNSRVVREMAYNFNASHYFVPELLESMFEYVTQQHEHITGDTVEKVLTCAYNLGYTPASLEALDYAALVLIRDFDHMSGLSLVQSCLALCFYKSIPEQLINQVFCVKFIQRIEDEIQICYSKATYPGMVLNRVMQLNRTVCLDLPEANVPWFQQNYVEAQLSKKHFVPSAFNADVKHLLHDLLKDENYFRCNHTTPYGYQIDFVIHFDKDKRPVRTPAVEATMLDRITKVAILLLKLDSFCENDLTALRGPESLKIKHLEMMGYKVLHINEHDWNSKYMNAPGAKANYLKCLLQISH</sequence>
<dbReference type="PROSITE" id="PS51286">
    <property type="entry name" value="RAP"/>
    <property type="match status" value="1"/>
</dbReference>
<keyword evidence="5" id="KW-0418">Kinase</keyword>
<dbReference type="Proteomes" id="UP000504633">
    <property type="component" value="Unplaced"/>
</dbReference>
<dbReference type="GO" id="GO:0044528">
    <property type="term" value="P:regulation of mitochondrial mRNA stability"/>
    <property type="evidence" value="ECO:0007669"/>
    <property type="project" value="InterPro"/>
</dbReference>
<dbReference type="KEGG" id="dhe:111596337"/>
<feature type="domain" description="RAP" evidence="3">
    <location>
        <begin position="851"/>
        <end position="912"/>
    </location>
</feature>
<keyword evidence="5" id="KW-0808">Transferase</keyword>
<reference evidence="5" key="1">
    <citation type="submission" date="2025-08" db="UniProtKB">
        <authorList>
            <consortium name="RefSeq"/>
        </authorList>
    </citation>
    <scope>IDENTIFICATION</scope>
    <source>
        <strain evidence="5">15085-1641.00</strain>
        <tissue evidence="5">Whole body</tissue>
    </source>
</reference>
<gene>
    <name evidence="5" type="primary">LOC111596337</name>
</gene>
<evidence type="ECO:0000259" key="3">
    <source>
        <dbReference type="PROSITE" id="PS51286"/>
    </source>
</evidence>
<dbReference type="InterPro" id="IPR050870">
    <property type="entry name" value="FAST_kinase"/>
</dbReference>
<dbReference type="OrthoDB" id="385235at2759"/>
<dbReference type="Pfam" id="PF06743">
    <property type="entry name" value="FAST_1"/>
    <property type="match status" value="1"/>
</dbReference>
<dbReference type="InterPro" id="IPR010622">
    <property type="entry name" value="FAST_Leu-rich"/>
</dbReference>
<dbReference type="OMA" id="PNASGHF"/>
<dbReference type="SMART" id="SM00952">
    <property type="entry name" value="RAP"/>
    <property type="match status" value="1"/>
</dbReference>
<dbReference type="GO" id="GO:0003723">
    <property type="term" value="F:RNA binding"/>
    <property type="evidence" value="ECO:0007669"/>
    <property type="project" value="TreeGrafter"/>
</dbReference>
<organism evidence="4 5">
    <name type="scientific">Drosophila hydei</name>
    <name type="common">Fruit fly</name>
    <dbReference type="NCBI Taxonomy" id="7224"/>
    <lineage>
        <taxon>Eukaryota</taxon>
        <taxon>Metazoa</taxon>
        <taxon>Ecdysozoa</taxon>
        <taxon>Arthropoda</taxon>
        <taxon>Hexapoda</taxon>
        <taxon>Insecta</taxon>
        <taxon>Pterygota</taxon>
        <taxon>Neoptera</taxon>
        <taxon>Endopterygota</taxon>
        <taxon>Diptera</taxon>
        <taxon>Brachycera</taxon>
        <taxon>Muscomorpha</taxon>
        <taxon>Ephydroidea</taxon>
        <taxon>Drosophilidae</taxon>
        <taxon>Drosophila</taxon>
    </lineage>
</organism>
<dbReference type="PANTHER" id="PTHR21228">
    <property type="entry name" value="FAST LEU-RICH DOMAIN-CONTAINING"/>
    <property type="match status" value="1"/>
</dbReference>